<keyword evidence="2" id="KW-0677">Repeat</keyword>
<evidence type="ECO:0000256" key="2">
    <source>
        <dbReference type="ARBA" id="ARBA00022737"/>
    </source>
</evidence>
<name>U6M701_EIMMA</name>
<dbReference type="InterPro" id="IPR015943">
    <property type="entry name" value="WD40/YVTN_repeat-like_dom_sf"/>
</dbReference>
<evidence type="ECO:0000259" key="5">
    <source>
        <dbReference type="Pfam" id="PF12265"/>
    </source>
</evidence>
<dbReference type="GeneID" id="25334509"/>
<dbReference type="Pfam" id="PF00400">
    <property type="entry name" value="WD40"/>
    <property type="match status" value="1"/>
</dbReference>
<dbReference type="SMART" id="SM00320">
    <property type="entry name" value="WD40"/>
    <property type="match status" value="5"/>
</dbReference>
<accession>U6M701</accession>
<dbReference type="Gene3D" id="2.130.10.10">
    <property type="entry name" value="YVTN repeat-like/Quinoprotein amine dehydrogenase"/>
    <property type="match status" value="2"/>
</dbReference>
<keyword evidence="3" id="KW-0156">Chromatin regulator</keyword>
<gene>
    <name evidence="6" type="ORF">EMWEY_00005230</name>
</gene>
<dbReference type="Pfam" id="PF12265">
    <property type="entry name" value="CAF1C_H4-bd"/>
    <property type="match status" value="1"/>
</dbReference>
<feature type="region of interest" description="Disordered" evidence="4">
    <location>
        <begin position="1"/>
        <end position="93"/>
    </location>
</feature>
<evidence type="ECO:0000313" key="6">
    <source>
        <dbReference type="EMBL" id="CDJ59997.1"/>
    </source>
</evidence>
<organism evidence="6 7">
    <name type="scientific">Eimeria maxima</name>
    <name type="common">Coccidian parasite</name>
    <dbReference type="NCBI Taxonomy" id="5804"/>
    <lineage>
        <taxon>Eukaryota</taxon>
        <taxon>Sar</taxon>
        <taxon>Alveolata</taxon>
        <taxon>Apicomplexa</taxon>
        <taxon>Conoidasida</taxon>
        <taxon>Coccidia</taxon>
        <taxon>Eucoccidiorida</taxon>
        <taxon>Eimeriorina</taxon>
        <taxon>Eimeriidae</taxon>
        <taxon>Eimeria</taxon>
    </lineage>
</organism>
<dbReference type="GO" id="GO:0006325">
    <property type="term" value="P:chromatin organization"/>
    <property type="evidence" value="ECO:0007669"/>
    <property type="project" value="UniProtKB-KW"/>
</dbReference>
<feature type="compositionally biased region" description="Low complexity" evidence="4">
    <location>
        <begin position="62"/>
        <end position="92"/>
    </location>
</feature>
<reference evidence="6" key="2">
    <citation type="submission" date="2013-10" db="EMBL/GenBank/DDBJ databases">
        <authorList>
            <person name="Aslett M."/>
        </authorList>
    </citation>
    <scope>NUCLEOTIDE SEQUENCE [LARGE SCALE GENOMIC DNA]</scope>
    <source>
        <strain evidence="6">Weybridge</strain>
    </source>
</reference>
<evidence type="ECO:0000256" key="3">
    <source>
        <dbReference type="ARBA" id="ARBA00022853"/>
    </source>
</evidence>
<dbReference type="InterPro" id="IPR022052">
    <property type="entry name" value="Histone-bd_RBBP4-like_N"/>
</dbReference>
<dbReference type="InterPro" id="IPR050459">
    <property type="entry name" value="WD_repeat_RBAP46/RBAP48/MSI1"/>
</dbReference>
<dbReference type="OMA" id="PHEEGCL"/>
<dbReference type="Proteomes" id="UP000030763">
    <property type="component" value="Unassembled WGS sequence"/>
</dbReference>
<evidence type="ECO:0000256" key="1">
    <source>
        <dbReference type="ARBA" id="ARBA00022574"/>
    </source>
</evidence>
<dbReference type="EMBL" id="HG721142">
    <property type="protein sequence ID" value="CDJ59997.1"/>
    <property type="molecule type" value="Genomic_DNA"/>
</dbReference>
<feature type="compositionally biased region" description="Basic and acidic residues" evidence="4">
    <location>
        <begin position="1"/>
        <end position="21"/>
    </location>
</feature>
<evidence type="ECO:0000256" key="4">
    <source>
        <dbReference type="SAM" id="MobiDB-lite"/>
    </source>
</evidence>
<dbReference type="InterPro" id="IPR036322">
    <property type="entry name" value="WD40_repeat_dom_sf"/>
</dbReference>
<evidence type="ECO:0000313" key="7">
    <source>
        <dbReference type="Proteomes" id="UP000030763"/>
    </source>
</evidence>
<dbReference type="InterPro" id="IPR001680">
    <property type="entry name" value="WD40_rpt"/>
</dbReference>
<dbReference type="AlphaFoldDB" id="U6M701"/>
<proteinExistence type="predicted"/>
<keyword evidence="1" id="KW-0853">WD repeat</keyword>
<feature type="domain" description="Histone-binding protein RBBP4-like N-terminal" evidence="5">
    <location>
        <begin position="105"/>
        <end position="173"/>
    </location>
</feature>
<sequence length="496" mass="54213">MESKVKFAEDPRPPKLQRTEDAAADAATAAAASEAEPQAAAAATATKTEDSSSSNVEDKEASSSPTNASTLSPSSTNSSSSNSNSNSSSSSSSKKELEAAWEETEYNNWRVNSQVLYDVLLNVPLDWPSLTVQWLPGITPCSTSSVVKQRLLLGTHTSGEEPDALIVMQVELPVGPFDDQQTNEYKERGDYEGFHYGLSSYKLKVVKRLPHPRESNCARYMPQRPAIVASCAVDGRVLLYNLEAEGVCEGPEAALVGNKGEATCLSWNPNREGQIVACGSEGSWAVYDAAATALKEKSPDGTPGSRVGERSARFNSCCWAAADVFLIAQEDSIVSLWDIRQDTSKPSGEMLNLYDWRRLDIPLHAVEASTDHGVSFSSFSSFLPSVCLSGGNNKFISLWDFNRVGEEQDPEDAEDGPPELLFTHGGHRADIYDASWNCEERFPQMVASVANDNRLHIWQPKSSVFFESDSEEEEDADQLEVLWILYSLPFVPKSLI</sequence>
<feature type="compositionally biased region" description="Low complexity" evidence="4">
    <location>
        <begin position="24"/>
        <end position="54"/>
    </location>
</feature>
<dbReference type="OrthoDB" id="427795at2759"/>
<dbReference type="SUPFAM" id="SSF50978">
    <property type="entry name" value="WD40 repeat-like"/>
    <property type="match status" value="1"/>
</dbReference>
<dbReference type="VEuPathDB" id="ToxoDB:EMWEY_00005230"/>
<protein>
    <submittedName>
        <fullName evidence="6">WD domain, G-beta repeat domain containing protein, putative</fullName>
    </submittedName>
</protein>
<dbReference type="PANTHER" id="PTHR22850">
    <property type="entry name" value="WD40 REPEAT FAMILY"/>
    <property type="match status" value="1"/>
</dbReference>
<reference evidence="6" key="1">
    <citation type="submission" date="2013-10" db="EMBL/GenBank/DDBJ databases">
        <title>Genomic analysis of the causative agents of coccidiosis in chickens.</title>
        <authorList>
            <person name="Reid A.J."/>
            <person name="Blake D."/>
            <person name="Billington K."/>
            <person name="Browne H."/>
            <person name="Dunn M."/>
            <person name="Hung S."/>
            <person name="Kawahara F."/>
            <person name="Miranda-Saavedra D."/>
            <person name="Mourier T."/>
            <person name="Nagra H."/>
            <person name="Otto T.D."/>
            <person name="Rawlings N."/>
            <person name="Sanchez A."/>
            <person name="Sanders M."/>
            <person name="Subramaniam C."/>
            <person name="Tay Y."/>
            <person name="Dear P."/>
            <person name="Doerig C."/>
            <person name="Gruber A."/>
            <person name="Parkinson J."/>
            <person name="Shirley M."/>
            <person name="Wan K.L."/>
            <person name="Berriman M."/>
            <person name="Tomley F."/>
            <person name="Pain A."/>
        </authorList>
    </citation>
    <scope>NUCLEOTIDE SEQUENCE [LARGE SCALE GENOMIC DNA]</scope>
    <source>
        <strain evidence="6">Weybridge</strain>
    </source>
</reference>
<keyword evidence="7" id="KW-1185">Reference proteome</keyword>
<dbReference type="RefSeq" id="XP_013336642.1">
    <property type="nucleotide sequence ID" value="XM_013481188.1"/>
</dbReference>